<dbReference type="HOGENOM" id="CLU_2709147_0_0_1"/>
<feature type="compositionally biased region" description="Basic and acidic residues" evidence="1">
    <location>
        <begin position="43"/>
        <end position="57"/>
    </location>
</feature>
<evidence type="ECO:0000256" key="1">
    <source>
        <dbReference type="SAM" id="MobiDB-lite"/>
    </source>
</evidence>
<dbReference type="Gramene" id="ORUFI08G11760.5">
    <property type="protein sequence ID" value="ORUFI08G11760.5"/>
    <property type="gene ID" value="ORUFI08G11760"/>
</dbReference>
<dbReference type="EnsemblPlants" id="ORUFI08G11760.5">
    <property type="protein sequence ID" value="ORUFI08G11760.5"/>
    <property type="gene ID" value="ORUFI08G11760"/>
</dbReference>
<accession>A0A0E0QHC4</accession>
<reference evidence="3" key="1">
    <citation type="submission" date="2013-06" db="EMBL/GenBank/DDBJ databases">
        <authorList>
            <person name="Zhao Q."/>
        </authorList>
    </citation>
    <scope>NUCLEOTIDE SEQUENCE</scope>
    <source>
        <strain evidence="3">cv. W1943</strain>
    </source>
</reference>
<dbReference type="Proteomes" id="UP000008022">
    <property type="component" value="Unassembled WGS sequence"/>
</dbReference>
<name>A0A0E0QHC4_ORYRU</name>
<reference evidence="2" key="2">
    <citation type="submission" date="2015-06" db="UniProtKB">
        <authorList>
            <consortium name="EnsemblPlants"/>
        </authorList>
    </citation>
    <scope>IDENTIFICATION</scope>
</reference>
<evidence type="ECO:0000313" key="2">
    <source>
        <dbReference type="EnsemblPlants" id="ORUFI08G11760.5"/>
    </source>
</evidence>
<proteinExistence type="predicted"/>
<sequence length="73" mass="8296">MVAAVWVWKGLYEESAWRVWGKEEKIHAFFCRGDGVLGRGRMRPRERDLPRGGREQPRQGGRPAAATTKPSVC</sequence>
<protein>
    <submittedName>
        <fullName evidence="2">Uncharacterized protein</fullName>
    </submittedName>
</protein>
<organism evidence="2 3">
    <name type="scientific">Oryza rufipogon</name>
    <name type="common">Brownbeard rice</name>
    <name type="synonym">Asian wild rice</name>
    <dbReference type="NCBI Taxonomy" id="4529"/>
    <lineage>
        <taxon>Eukaryota</taxon>
        <taxon>Viridiplantae</taxon>
        <taxon>Streptophyta</taxon>
        <taxon>Embryophyta</taxon>
        <taxon>Tracheophyta</taxon>
        <taxon>Spermatophyta</taxon>
        <taxon>Magnoliopsida</taxon>
        <taxon>Liliopsida</taxon>
        <taxon>Poales</taxon>
        <taxon>Poaceae</taxon>
        <taxon>BOP clade</taxon>
        <taxon>Oryzoideae</taxon>
        <taxon>Oryzeae</taxon>
        <taxon>Oryzinae</taxon>
        <taxon>Oryza</taxon>
    </lineage>
</organism>
<evidence type="ECO:0000313" key="3">
    <source>
        <dbReference type="Proteomes" id="UP000008022"/>
    </source>
</evidence>
<dbReference type="AlphaFoldDB" id="A0A0E0QHC4"/>
<feature type="region of interest" description="Disordered" evidence="1">
    <location>
        <begin position="38"/>
        <end position="73"/>
    </location>
</feature>
<keyword evidence="3" id="KW-1185">Reference proteome</keyword>